<dbReference type="GO" id="GO:0003824">
    <property type="term" value="F:catalytic activity"/>
    <property type="evidence" value="ECO:0007669"/>
    <property type="project" value="InterPro"/>
</dbReference>
<feature type="domain" description="Amidase" evidence="2">
    <location>
        <begin position="27"/>
        <end position="475"/>
    </location>
</feature>
<gene>
    <name evidence="3" type="ORF">SAMN05421734_104172</name>
</gene>
<evidence type="ECO:0000259" key="2">
    <source>
        <dbReference type="Pfam" id="PF01425"/>
    </source>
</evidence>
<proteinExistence type="inferred from homology"/>
<dbReference type="NCBIfam" id="NF005099">
    <property type="entry name" value="PRK06529.1"/>
    <property type="match status" value="1"/>
</dbReference>
<dbReference type="EMBL" id="FMYI01000004">
    <property type="protein sequence ID" value="SDC11452.1"/>
    <property type="molecule type" value="Genomic_DNA"/>
</dbReference>
<dbReference type="AlphaFoldDB" id="A0A1G6IY22"/>
<comment type="similarity">
    <text evidence="1">Belongs to the amidase family.</text>
</comment>
<dbReference type="Proteomes" id="UP000242949">
    <property type="component" value="Unassembled WGS sequence"/>
</dbReference>
<evidence type="ECO:0000313" key="3">
    <source>
        <dbReference type="EMBL" id="SDC11452.1"/>
    </source>
</evidence>
<keyword evidence="4" id="KW-1185">Reference proteome</keyword>
<protein>
    <submittedName>
        <fullName evidence="3">Amidase</fullName>
    </submittedName>
</protein>
<dbReference type="SUPFAM" id="SSF75304">
    <property type="entry name" value="Amidase signature (AS) enzymes"/>
    <property type="match status" value="1"/>
</dbReference>
<organism evidence="3 4">
    <name type="scientific">Pelagirhabdus alkalitolerans</name>
    <dbReference type="NCBI Taxonomy" id="1612202"/>
    <lineage>
        <taxon>Bacteria</taxon>
        <taxon>Bacillati</taxon>
        <taxon>Bacillota</taxon>
        <taxon>Bacilli</taxon>
        <taxon>Bacillales</taxon>
        <taxon>Bacillaceae</taxon>
        <taxon>Pelagirhabdus</taxon>
    </lineage>
</organism>
<dbReference type="InterPro" id="IPR020556">
    <property type="entry name" value="Amidase_CS"/>
</dbReference>
<dbReference type="InterPro" id="IPR023631">
    <property type="entry name" value="Amidase_dom"/>
</dbReference>
<dbReference type="InterPro" id="IPR000120">
    <property type="entry name" value="Amidase"/>
</dbReference>
<dbReference type="Pfam" id="PF01425">
    <property type="entry name" value="Amidase"/>
    <property type="match status" value="1"/>
</dbReference>
<dbReference type="RefSeq" id="WP_090795193.1">
    <property type="nucleotide sequence ID" value="NZ_FMYI01000004.1"/>
</dbReference>
<dbReference type="OrthoDB" id="9811471at2"/>
<evidence type="ECO:0000256" key="1">
    <source>
        <dbReference type="ARBA" id="ARBA00009199"/>
    </source>
</evidence>
<evidence type="ECO:0000313" key="4">
    <source>
        <dbReference type="Proteomes" id="UP000242949"/>
    </source>
</evidence>
<dbReference type="PANTHER" id="PTHR11895">
    <property type="entry name" value="TRANSAMIDASE"/>
    <property type="match status" value="1"/>
</dbReference>
<accession>A0A1G6IY22</accession>
<dbReference type="STRING" id="1612202.SAMN05421734_104172"/>
<name>A0A1G6IY22_9BACI</name>
<dbReference type="InterPro" id="IPR036928">
    <property type="entry name" value="AS_sf"/>
</dbReference>
<reference evidence="4" key="1">
    <citation type="submission" date="2016-09" db="EMBL/GenBank/DDBJ databases">
        <authorList>
            <person name="Varghese N."/>
            <person name="Submissions S."/>
        </authorList>
    </citation>
    <scope>NUCLEOTIDE SEQUENCE [LARGE SCALE GENOMIC DNA]</scope>
    <source>
        <strain evidence="4">S5</strain>
    </source>
</reference>
<dbReference type="Gene3D" id="3.90.1300.10">
    <property type="entry name" value="Amidase signature (AS) domain"/>
    <property type="match status" value="1"/>
</dbReference>
<sequence>MDVHTYQRFDAVGLSELIQKKEVKPDELLHASFKRLEEVNPRLNAVVRTREEKVYQEATLAQNEGQPFFGVPMLLKDISQALKDEPLTAGSSLLKGNIQKQDAHFTKRLKQAGFLMMGQTNTPEFGLKNITEPDLYGPTKNPWNPHYSPGGSSGGAAAAVASGIVPVAGASDGGGSIRIPASFTGLFGLKPTRGRTPVGPGVGRQWQGAAIDFVLSRSVRDSAHLLDVLQTVQPEAAFQTPLYSGRYADIVKGESKQTYRIAFTTASPVRTAVSDDAKQSVHKVVKWLEKQGHIVEEKEVPLNGIEVMKDYYTMNCGEMNRVVRQMEGALSRPISSDDLDIFTWVLHETGKHVTASEYSESLAGWDKASEVMAQFHETYDFYITPTNAYSAPAIGELTPNKMEMKSLRHVDHLSIKDQRQLVYDMFLPSLTYTPFTQLANLTGQPAMNVPTSLTEEGMPMGVQFIASKGREDQLLDIASQLETSHLWQQIIHP</sequence>
<dbReference type="PROSITE" id="PS00571">
    <property type="entry name" value="AMIDASES"/>
    <property type="match status" value="1"/>
</dbReference>
<dbReference type="PANTHER" id="PTHR11895:SF7">
    <property type="entry name" value="GLUTAMYL-TRNA(GLN) AMIDOTRANSFERASE SUBUNIT A, MITOCHONDRIAL"/>
    <property type="match status" value="1"/>
</dbReference>